<dbReference type="EMBL" id="JAPWTK010000161">
    <property type="protein sequence ID" value="KAJ8947420.1"/>
    <property type="molecule type" value="Genomic_DNA"/>
</dbReference>
<dbReference type="Proteomes" id="UP001162162">
    <property type="component" value="Unassembled WGS sequence"/>
</dbReference>
<sequence>MIWSSIHSVRLECTHEILRADESLRVHFCQWFINHFNNNNVVFEKAWFHPSGYVNSQNMRFWSADNPHFYIETPLIPQKNGVWAAVSRRKIVGPIFFNANIDCRKIPFRNGPPKIITPSVQMLHDDKLQEGYIQQDGSRAHTTKETINYIDT</sequence>
<evidence type="ECO:0008006" key="3">
    <source>
        <dbReference type="Google" id="ProtNLM"/>
    </source>
</evidence>
<gene>
    <name evidence="1" type="ORF">NQ318_009626</name>
</gene>
<dbReference type="PANTHER" id="PTHR47326">
    <property type="entry name" value="TRANSPOSABLE ELEMENT TC3 TRANSPOSASE-LIKE PROTEIN"/>
    <property type="match status" value="1"/>
</dbReference>
<dbReference type="InterPro" id="IPR036397">
    <property type="entry name" value="RNaseH_sf"/>
</dbReference>
<dbReference type="AlphaFoldDB" id="A0AAV8Y8Y8"/>
<dbReference type="PANTHER" id="PTHR47326:SF1">
    <property type="entry name" value="HTH PSQ-TYPE DOMAIN-CONTAINING PROTEIN"/>
    <property type="match status" value="1"/>
</dbReference>
<proteinExistence type="predicted"/>
<evidence type="ECO:0000313" key="2">
    <source>
        <dbReference type="Proteomes" id="UP001162162"/>
    </source>
</evidence>
<dbReference type="Gene3D" id="3.30.420.10">
    <property type="entry name" value="Ribonuclease H-like superfamily/Ribonuclease H"/>
    <property type="match status" value="1"/>
</dbReference>
<comment type="caution">
    <text evidence="1">The sequence shown here is derived from an EMBL/GenBank/DDBJ whole genome shotgun (WGS) entry which is preliminary data.</text>
</comment>
<dbReference type="GO" id="GO:0003676">
    <property type="term" value="F:nucleic acid binding"/>
    <property type="evidence" value="ECO:0007669"/>
    <property type="project" value="InterPro"/>
</dbReference>
<name>A0AAV8Y8Y8_9CUCU</name>
<keyword evidence="2" id="KW-1185">Reference proteome</keyword>
<accession>A0AAV8Y8Y8</accession>
<evidence type="ECO:0000313" key="1">
    <source>
        <dbReference type="EMBL" id="KAJ8947420.1"/>
    </source>
</evidence>
<organism evidence="1 2">
    <name type="scientific">Aromia moschata</name>
    <dbReference type="NCBI Taxonomy" id="1265417"/>
    <lineage>
        <taxon>Eukaryota</taxon>
        <taxon>Metazoa</taxon>
        <taxon>Ecdysozoa</taxon>
        <taxon>Arthropoda</taxon>
        <taxon>Hexapoda</taxon>
        <taxon>Insecta</taxon>
        <taxon>Pterygota</taxon>
        <taxon>Neoptera</taxon>
        <taxon>Endopterygota</taxon>
        <taxon>Coleoptera</taxon>
        <taxon>Polyphaga</taxon>
        <taxon>Cucujiformia</taxon>
        <taxon>Chrysomeloidea</taxon>
        <taxon>Cerambycidae</taxon>
        <taxon>Cerambycinae</taxon>
        <taxon>Callichromatini</taxon>
        <taxon>Aromia</taxon>
    </lineage>
</organism>
<protein>
    <recommendedName>
        <fullName evidence="3">Transposase</fullName>
    </recommendedName>
</protein>
<reference evidence="1" key="1">
    <citation type="journal article" date="2023" name="Insect Mol. Biol.">
        <title>Genome sequencing provides insights into the evolution of gene families encoding plant cell wall-degrading enzymes in longhorned beetles.</title>
        <authorList>
            <person name="Shin N.R."/>
            <person name="Okamura Y."/>
            <person name="Kirsch R."/>
            <person name="Pauchet Y."/>
        </authorList>
    </citation>
    <scope>NUCLEOTIDE SEQUENCE</scope>
    <source>
        <strain evidence="1">AMC_N1</strain>
    </source>
</reference>